<dbReference type="EMBL" id="JAGIZA010000004">
    <property type="protein sequence ID" value="MBP0492874.1"/>
    <property type="molecule type" value="Genomic_DNA"/>
</dbReference>
<dbReference type="InterPro" id="IPR053734">
    <property type="entry name" value="Phage_Head-Tail_Connect_sf"/>
</dbReference>
<dbReference type="GO" id="GO:0019068">
    <property type="term" value="P:virion assembly"/>
    <property type="evidence" value="ECO:0007669"/>
    <property type="project" value="InterPro"/>
</dbReference>
<keyword evidence="2" id="KW-1185">Reference proteome</keyword>
<dbReference type="RefSeq" id="WP_209372744.1">
    <property type="nucleotide sequence ID" value="NZ_JAGIZA010000004.1"/>
</dbReference>
<dbReference type="InterPro" id="IPR008018">
    <property type="entry name" value="Phage_tail_attach_FII"/>
</dbReference>
<protein>
    <submittedName>
        <fullName evidence="1">Uncharacterized protein</fullName>
    </submittedName>
</protein>
<evidence type="ECO:0000313" key="1">
    <source>
        <dbReference type="EMBL" id="MBP0492874.1"/>
    </source>
</evidence>
<reference evidence="1" key="1">
    <citation type="submission" date="2021-03" db="EMBL/GenBank/DDBJ databases">
        <authorList>
            <person name="So Y."/>
        </authorList>
    </citation>
    <scope>NUCLEOTIDE SEQUENCE</scope>
    <source>
        <strain evidence="1">SG15</strain>
    </source>
</reference>
<dbReference type="Gene3D" id="2.40.10.180">
    <property type="entry name" value="Phage tail proteins"/>
    <property type="match status" value="1"/>
</dbReference>
<comment type="caution">
    <text evidence="1">The sequence shown here is derived from an EMBL/GenBank/DDBJ whole genome shotgun (WGS) entry which is preliminary data.</text>
</comment>
<accession>A0A940MT07</accession>
<organism evidence="1 2">
    <name type="scientific">Roseomonas indoligenes</name>
    <dbReference type="NCBI Taxonomy" id="2820811"/>
    <lineage>
        <taxon>Bacteria</taxon>
        <taxon>Pseudomonadati</taxon>
        <taxon>Pseudomonadota</taxon>
        <taxon>Alphaproteobacteria</taxon>
        <taxon>Acetobacterales</taxon>
        <taxon>Roseomonadaceae</taxon>
        <taxon>Roseomonas</taxon>
    </lineage>
</organism>
<dbReference type="Pfam" id="PF05354">
    <property type="entry name" value="Phage_attach"/>
    <property type="match status" value="1"/>
</dbReference>
<evidence type="ECO:0000313" key="2">
    <source>
        <dbReference type="Proteomes" id="UP000677537"/>
    </source>
</evidence>
<dbReference type="Proteomes" id="UP000677537">
    <property type="component" value="Unassembled WGS sequence"/>
</dbReference>
<sequence length="109" mass="11941">MAVDIDALTSAALLAAFGEPIAYVPRDQADMPDGLRGIFDRTQLQVLMQDEVAPSSVAKTWLGVRQADFPPGFKHRQKDRLVVRGVTYDVAEALPDGQGWVYLELGRIG</sequence>
<name>A0A940MT07_9PROT</name>
<dbReference type="AlphaFoldDB" id="A0A940MT07"/>
<proteinExistence type="predicted"/>
<gene>
    <name evidence="1" type="ORF">J5Y10_08795</name>
</gene>